<dbReference type="PANTHER" id="PTHR31900">
    <property type="entry name" value="F-BOX/RNI SUPERFAMILY PROTEIN-RELATED"/>
    <property type="match status" value="1"/>
</dbReference>
<feature type="domain" description="F-box" evidence="2">
    <location>
        <begin position="46"/>
        <end position="98"/>
    </location>
</feature>
<feature type="domain" description="F-box" evidence="2">
    <location>
        <begin position="328"/>
        <end position="377"/>
    </location>
</feature>
<evidence type="ECO:0000259" key="2">
    <source>
        <dbReference type="PROSITE" id="PS50181"/>
    </source>
</evidence>
<dbReference type="Gene3D" id="3.80.10.10">
    <property type="entry name" value="Ribonuclease Inhibitor"/>
    <property type="match status" value="1"/>
</dbReference>
<dbReference type="Pfam" id="PF24758">
    <property type="entry name" value="LRR_At5g56370"/>
    <property type="match status" value="1"/>
</dbReference>
<dbReference type="Pfam" id="PF07723">
    <property type="entry name" value="LRR_2"/>
    <property type="match status" value="1"/>
</dbReference>
<dbReference type="SUPFAM" id="SSF52047">
    <property type="entry name" value="RNI-like"/>
    <property type="match status" value="2"/>
</dbReference>
<dbReference type="CDD" id="cd22160">
    <property type="entry name" value="F-box_AtFBL13-like"/>
    <property type="match status" value="1"/>
</dbReference>
<accession>A0ABM2ZHY6</accession>
<evidence type="ECO:0000313" key="3">
    <source>
        <dbReference type="Proteomes" id="UP000818029"/>
    </source>
</evidence>
<dbReference type="PANTHER" id="PTHR31900:SF27">
    <property type="entry name" value="FBD DOMAIN-CONTAINING PROTEIN"/>
    <property type="match status" value="1"/>
</dbReference>
<reference evidence="4" key="2">
    <citation type="submission" date="2025-08" db="UniProtKB">
        <authorList>
            <consortium name="RefSeq"/>
        </authorList>
    </citation>
    <scope>IDENTIFICATION</scope>
</reference>
<evidence type="ECO:0000313" key="4">
    <source>
        <dbReference type="RefSeq" id="XP_040942271.1"/>
    </source>
</evidence>
<dbReference type="PROSITE" id="PS50181">
    <property type="entry name" value="FBOX"/>
    <property type="match status" value="2"/>
</dbReference>
<organism evidence="3 4">
    <name type="scientific">Gossypium hirsutum</name>
    <name type="common">Upland cotton</name>
    <name type="synonym">Gossypium mexicanum</name>
    <dbReference type="NCBI Taxonomy" id="3635"/>
    <lineage>
        <taxon>Eukaryota</taxon>
        <taxon>Viridiplantae</taxon>
        <taxon>Streptophyta</taxon>
        <taxon>Embryophyta</taxon>
        <taxon>Tracheophyta</taxon>
        <taxon>Spermatophyta</taxon>
        <taxon>Magnoliopsida</taxon>
        <taxon>eudicotyledons</taxon>
        <taxon>Gunneridae</taxon>
        <taxon>Pentapetalae</taxon>
        <taxon>rosids</taxon>
        <taxon>malvids</taxon>
        <taxon>Malvales</taxon>
        <taxon>Malvaceae</taxon>
        <taxon>Malvoideae</taxon>
        <taxon>Gossypium</taxon>
    </lineage>
</organism>
<dbReference type="SUPFAM" id="SSF81383">
    <property type="entry name" value="F-box domain"/>
    <property type="match status" value="2"/>
</dbReference>
<reference evidence="3" key="1">
    <citation type="journal article" date="2020" name="Nat. Genet.">
        <title>Genomic diversifications of five Gossypium allopolyploid species and their impact on cotton improvement.</title>
        <authorList>
            <person name="Chen Z.J."/>
            <person name="Sreedasyam A."/>
            <person name="Ando A."/>
            <person name="Song Q."/>
            <person name="De Santiago L.M."/>
            <person name="Hulse-Kemp A.M."/>
            <person name="Ding M."/>
            <person name="Ye W."/>
            <person name="Kirkbride R.C."/>
            <person name="Jenkins J."/>
            <person name="Plott C."/>
            <person name="Lovell J."/>
            <person name="Lin Y.M."/>
            <person name="Vaughn R."/>
            <person name="Liu B."/>
            <person name="Simpson S."/>
            <person name="Scheffler B.E."/>
            <person name="Wen L."/>
            <person name="Saski C.A."/>
            <person name="Grover C.E."/>
            <person name="Hu G."/>
            <person name="Conover J.L."/>
            <person name="Carlson J.W."/>
            <person name="Shu S."/>
            <person name="Boston L.B."/>
            <person name="Williams M."/>
            <person name="Peterson D.G."/>
            <person name="McGee K."/>
            <person name="Jones D.C."/>
            <person name="Wendel J.F."/>
            <person name="Stelly D.M."/>
            <person name="Grimwood J."/>
            <person name="Schmutz J."/>
        </authorList>
    </citation>
    <scope>NUCLEOTIDE SEQUENCE [LARGE SCALE GENOMIC DNA]</scope>
    <source>
        <strain evidence="3">cv. TM-1</strain>
    </source>
</reference>
<dbReference type="InterPro" id="IPR032675">
    <property type="entry name" value="LRR_dom_sf"/>
</dbReference>
<dbReference type="InterPro" id="IPR053781">
    <property type="entry name" value="F-box_AtFBL13-like"/>
</dbReference>
<dbReference type="Pfam" id="PF00646">
    <property type="entry name" value="F-box"/>
    <property type="match status" value="1"/>
</dbReference>
<protein>
    <submittedName>
        <fullName evidence="4">F-box/LRR-repeat protein At5g41840</fullName>
    </submittedName>
</protein>
<dbReference type="InterPro" id="IPR036047">
    <property type="entry name" value="F-box-like_dom_sf"/>
</dbReference>
<dbReference type="InterPro" id="IPR055411">
    <property type="entry name" value="LRR_FXL15/At3g58940/PEG3-like"/>
</dbReference>
<dbReference type="Gene3D" id="1.20.1280.50">
    <property type="match status" value="1"/>
</dbReference>
<dbReference type="InterPro" id="IPR001810">
    <property type="entry name" value="F-box_dom"/>
</dbReference>
<proteinExistence type="predicted"/>
<keyword evidence="1" id="KW-0175">Coiled coil</keyword>
<evidence type="ECO:0000256" key="1">
    <source>
        <dbReference type="SAM" id="Coils"/>
    </source>
</evidence>
<dbReference type="RefSeq" id="XP_040942271.1">
    <property type="nucleotide sequence ID" value="XM_041086337.1"/>
</dbReference>
<sequence length="490" mass="56565">MELEDNLDSSRDGLEQKIEQMEIKCYRAKEEKAKMIEELNLTSDSVDRVSDLPDSILTHILSFLPTKEAVGTSILSTRWRYLFALLSNLDRVLFFHNTSVDKFRLKCGKTVDSRRVCGWISAALWRGVKHLPGIIFPNLKTLHLRSVVFFGDDSVESLIYSCTSLEDMVIEKCHMWNITNFNISYHLLRRLTILYSEFIVFDFWLIIDAPNLAYFKYIDHVVARYSLENLQTLIKADIGIFNNSKLLLSCEPLPVFATMMELKLGELWSSFKWAHWETRLETLLSSSPELEQLDFDQEFLSSLPDKGNILAHRINGIGMGKEVNRKKADRISDLPDSILTHILSFLSTNEAYNTTNVDKFRLKCRGMIDSNRFYGWISAAVHRGVKHLDLNIYLDKFITLPDVLFTCRTLVSLKVDKDFVLDVPRGVVHLPNLNTLHLESVKFLNDDSIKNLLSGCSNLEDMVLKQCYMENISKFNISHQLLKRLTIDYL</sequence>
<gene>
    <name evidence="4" type="primary">LOC107938641</name>
</gene>
<dbReference type="GeneID" id="107938641"/>
<name>A0ABM2ZHY6_GOSHI</name>
<keyword evidence="3" id="KW-1185">Reference proteome</keyword>
<dbReference type="InterPro" id="IPR013101">
    <property type="entry name" value="LRR_PRU1-like"/>
</dbReference>
<dbReference type="InterPro" id="IPR050232">
    <property type="entry name" value="FBL13/AtMIF1-like"/>
</dbReference>
<feature type="coiled-coil region" evidence="1">
    <location>
        <begin position="4"/>
        <end position="38"/>
    </location>
</feature>
<dbReference type="Proteomes" id="UP000818029">
    <property type="component" value="Chromosome D01"/>
</dbReference>